<dbReference type="GO" id="GO:0005829">
    <property type="term" value="C:cytosol"/>
    <property type="evidence" value="ECO:0007669"/>
    <property type="project" value="UniProtKB-SubCell"/>
</dbReference>
<dbReference type="InterPro" id="IPR036584">
    <property type="entry name" value="FliS_sf"/>
</dbReference>
<sequence length="122" mass="14223">MNANGYQNYKAQAVNTMTPGEMLGLLYDELLKRLTRAELALEKKDYALFDQSMQRSNDIVNYLKNTLDHKYEISSELNRLYDFFLYEFSRISAGRNSKVIAEVRPLIVELRDAFKEAQRLSS</sequence>
<dbReference type="PANTHER" id="PTHR34773">
    <property type="entry name" value="FLAGELLAR SECRETION CHAPERONE FLIS"/>
    <property type="match status" value="1"/>
</dbReference>
<dbReference type="Gene3D" id="1.20.120.340">
    <property type="entry name" value="Flagellar protein FliS"/>
    <property type="match status" value="1"/>
</dbReference>
<dbReference type="PIRSF" id="PIRSF039090">
    <property type="entry name" value="Flis"/>
    <property type="match status" value="1"/>
</dbReference>
<accession>A0A2M8ZCL1</accession>
<evidence type="ECO:0000256" key="4">
    <source>
        <dbReference type="ARBA" id="ARBA00022795"/>
    </source>
</evidence>
<evidence type="ECO:0000256" key="2">
    <source>
        <dbReference type="ARBA" id="ARBA00008787"/>
    </source>
</evidence>
<dbReference type="SUPFAM" id="SSF101116">
    <property type="entry name" value="Flagellar export chaperone FliS"/>
    <property type="match status" value="1"/>
</dbReference>
<dbReference type="GO" id="GO:0071973">
    <property type="term" value="P:bacterial-type flagellum-dependent cell motility"/>
    <property type="evidence" value="ECO:0007669"/>
    <property type="project" value="TreeGrafter"/>
</dbReference>
<dbReference type="OrthoDB" id="1524959at2"/>
<protein>
    <submittedName>
        <fullName evidence="6">Flagellar protein FliS</fullName>
    </submittedName>
</protein>
<comment type="caution">
    <text evidence="6">The sequence shown here is derived from an EMBL/GenBank/DDBJ whole genome shotgun (WGS) entry which is preliminary data.</text>
</comment>
<keyword evidence="3" id="KW-0963">Cytoplasm</keyword>
<proteinExistence type="inferred from homology"/>
<dbReference type="Pfam" id="PF02561">
    <property type="entry name" value="FliS"/>
    <property type="match status" value="1"/>
</dbReference>
<dbReference type="EMBL" id="PGET01000001">
    <property type="protein sequence ID" value="PJJ31179.1"/>
    <property type="molecule type" value="Genomic_DNA"/>
</dbReference>
<evidence type="ECO:0000256" key="1">
    <source>
        <dbReference type="ARBA" id="ARBA00004514"/>
    </source>
</evidence>
<dbReference type="Proteomes" id="UP000231092">
    <property type="component" value="Unassembled WGS sequence"/>
</dbReference>
<comment type="subcellular location">
    <subcellularLocation>
        <location evidence="1">Cytoplasm</location>
        <location evidence="1">Cytosol</location>
    </subcellularLocation>
</comment>
<comment type="similarity">
    <text evidence="2">Belongs to the FliS family.</text>
</comment>
<keyword evidence="5" id="KW-0143">Chaperone</keyword>
<keyword evidence="6" id="KW-0969">Cilium</keyword>
<dbReference type="RefSeq" id="WP_100307338.1">
    <property type="nucleotide sequence ID" value="NZ_PGET01000001.1"/>
</dbReference>
<dbReference type="InterPro" id="IPR003713">
    <property type="entry name" value="FliS"/>
</dbReference>
<dbReference type="CDD" id="cd16098">
    <property type="entry name" value="FliS"/>
    <property type="match status" value="1"/>
</dbReference>
<evidence type="ECO:0000313" key="7">
    <source>
        <dbReference type="Proteomes" id="UP000231092"/>
    </source>
</evidence>
<gene>
    <name evidence="6" type="ORF">H171_4819</name>
</gene>
<evidence type="ECO:0000313" key="6">
    <source>
        <dbReference type="EMBL" id="PJJ31179.1"/>
    </source>
</evidence>
<keyword evidence="4" id="KW-1005">Bacterial flagellum biogenesis</keyword>
<keyword evidence="6" id="KW-0282">Flagellum</keyword>
<keyword evidence="6" id="KW-0966">Cell projection</keyword>
<evidence type="ECO:0000256" key="5">
    <source>
        <dbReference type="ARBA" id="ARBA00023186"/>
    </source>
</evidence>
<reference evidence="6 7" key="1">
    <citation type="submission" date="2017-11" db="EMBL/GenBank/DDBJ databases">
        <title>Understudied soil microbes with underappreciated capabilities: Untangling the Clostridium saccharolyticum group.</title>
        <authorList>
            <person name="Leschine S."/>
        </authorList>
    </citation>
    <scope>NUCLEOTIDE SEQUENCE [LARGE SCALE GENOMIC DNA]</scope>
    <source>
        <strain evidence="6 7">18A</strain>
    </source>
</reference>
<dbReference type="NCBIfam" id="TIGR00208">
    <property type="entry name" value="fliS"/>
    <property type="match status" value="1"/>
</dbReference>
<dbReference type="AlphaFoldDB" id="A0A2M8ZCL1"/>
<organism evidence="6 7">
    <name type="scientific">[Clostridium] celerecrescens 18A</name>
    <dbReference type="NCBI Taxonomy" id="1286362"/>
    <lineage>
        <taxon>Bacteria</taxon>
        <taxon>Bacillati</taxon>
        <taxon>Bacillota</taxon>
        <taxon>Clostridia</taxon>
        <taxon>Lachnospirales</taxon>
        <taxon>Lachnospiraceae</taxon>
        <taxon>Lacrimispora</taxon>
    </lineage>
</organism>
<dbReference type="PANTHER" id="PTHR34773:SF1">
    <property type="entry name" value="FLAGELLAR SECRETION CHAPERONE FLIS"/>
    <property type="match status" value="1"/>
</dbReference>
<dbReference type="GO" id="GO:0044780">
    <property type="term" value="P:bacterial-type flagellum assembly"/>
    <property type="evidence" value="ECO:0007669"/>
    <property type="project" value="InterPro"/>
</dbReference>
<evidence type="ECO:0000256" key="3">
    <source>
        <dbReference type="ARBA" id="ARBA00022490"/>
    </source>
</evidence>
<name>A0A2M8ZCL1_9FIRM</name>